<gene>
    <name evidence="2" type="ORF">SAMN02910377_02347</name>
</gene>
<evidence type="ECO:0000313" key="2">
    <source>
        <dbReference type="EMBL" id="SEK97887.1"/>
    </source>
</evidence>
<dbReference type="Proteomes" id="UP000182321">
    <property type="component" value="Unassembled WGS sequence"/>
</dbReference>
<reference evidence="3" key="1">
    <citation type="submission" date="2016-10" db="EMBL/GenBank/DDBJ databases">
        <authorList>
            <person name="Varghese N."/>
        </authorList>
    </citation>
    <scope>NUCLEOTIDE SEQUENCE [LARGE SCALE GENOMIC DNA]</scope>
    <source>
        <strain evidence="3">ACV-9</strain>
    </source>
</reference>
<evidence type="ECO:0008006" key="4">
    <source>
        <dbReference type="Google" id="ProtNLM"/>
    </source>
</evidence>
<dbReference type="NCBIfam" id="NF033832">
    <property type="entry name" value="sce7726_fam"/>
    <property type="match status" value="1"/>
</dbReference>
<protein>
    <recommendedName>
        <fullName evidence="4">Sce7726 family protein</fullName>
    </recommendedName>
</protein>
<evidence type="ECO:0000256" key="1">
    <source>
        <dbReference type="SAM" id="MobiDB-lite"/>
    </source>
</evidence>
<keyword evidence="3" id="KW-1185">Reference proteome</keyword>
<organism evidence="2 3">
    <name type="scientific">Pseudobutyrivibrio ruminis</name>
    <dbReference type="NCBI Taxonomy" id="46206"/>
    <lineage>
        <taxon>Bacteria</taxon>
        <taxon>Bacillati</taxon>
        <taxon>Bacillota</taxon>
        <taxon>Clostridia</taxon>
        <taxon>Lachnospirales</taxon>
        <taxon>Lachnospiraceae</taxon>
        <taxon>Pseudobutyrivibrio</taxon>
    </lineage>
</organism>
<name>A0A1H7LHN8_9FIRM</name>
<feature type="region of interest" description="Disordered" evidence="1">
    <location>
        <begin position="224"/>
        <end position="245"/>
    </location>
</feature>
<dbReference type="InterPro" id="IPR047729">
    <property type="entry name" value="Sce7726-like"/>
</dbReference>
<dbReference type="EMBL" id="FNZX01000016">
    <property type="protein sequence ID" value="SEK97887.1"/>
    <property type="molecule type" value="Genomic_DNA"/>
</dbReference>
<evidence type="ECO:0000313" key="3">
    <source>
        <dbReference type="Proteomes" id="UP000182321"/>
    </source>
</evidence>
<dbReference type="AlphaFoldDB" id="A0A1H7LHN8"/>
<dbReference type="RefSeq" id="WP_074791991.1">
    <property type="nucleotide sequence ID" value="NZ_FNZX01000016.1"/>
</dbReference>
<proteinExistence type="predicted"/>
<sequence>MLKDKDIREPLFEFLEESYGKTRIIEEKMMGRSRADVIMIITDALVGIEIKSDADTYTRLEGQIKDYDKYFDYNIVVVGSSHAMHVEEHVPDYWGIITVDEVDEKPDFYFLRKPEYNKKVKLNRKLELLWRPELGMLLQRLGMPEYKSLSKPAVRKKIIEWTKAPLPKTEIARIKKAAKEAGVEPVIPETKVDSVDVSHEISELLFERDYEKLLAEIAAFRKANNPRKRGPKKRTSIKRTRRAGK</sequence>
<accession>A0A1H7LHN8</accession>